<evidence type="ECO:0000313" key="1">
    <source>
        <dbReference type="EMBL" id="KMW22237.1"/>
    </source>
</evidence>
<dbReference type="PATRIC" id="fig|742734.4.peg.1567"/>
<protein>
    <submittedName>
        <fullName evidence="1">Uncharacterized protein</fullName>
    </submittedName>
</protein>
<dbReference type="Proteomes" id="UP000037392">
    <property type="component" value="Unassembled WGS sequence"/>
</dbReference>
<accession>A0A0J9CAS0</accession>
<sequence length="30" mass="3709">MIDLKREDYRGFDVVEFYVKLVEELKNRGF</sequence>
<evidence type="ECO:0000313" key="2">
    <source>
        <dbReference type="Proteomes" id="UP000037392"/>
    </source>
</evidence>
<proteinExistence type="predicted"/>
<gene>
    <name evidence="1" type="ORF">HMPREF9470_01466</name>
</gene>
<dbReference type="EMBL" id="ADLK01000011">
    <property type="protein sequence ID" value="KMW22237.1"/>
    <property type="molecule type" value="Genomic_DNA"/>
</dbReference>
<organism evidence="1 2">
    <name type="scientific">[Clostridium] citroniae WAL-19142</name>
    <dbReference type="NCBI Taxonomy" id="742734"/>
    <lineage>
        <taxon>Bacteria</taxon>
        <taxon>Bacillati</taxon>
        <taxon>Bacillota</taxon>
        <taxon>Clostridia</taxon>
        <taxon>Lachnospirales</taxon>
        <taxon>Lachnospiraceae</taxon>
        <taxon>Enterocloster</taxon>
    </lineage>
</organism>
<name>A0A0J9CAS0_9FIRM</name>
<dbReference type="AlphaFoldDB" id="A0A0J9CAS0"/>
<reference evidence="1 2" key="1">
    <citation type="submission" date="2011-04" db="EMBL/GenBank/DDBJ databases">
        <title>The Genome Sequence of Clostridium citroniae WAL-19142.</title>
        <authorList>
            <consortium name="The Broad Institute Genome Sequencing Platform"/>
            <person name="Earl A."/>
            <person name="Ward D."/>
            <person name="Feldgarden M."/>
            <person name="Gevers D."/>
            <person name="Warren Y.A."/>
            <person name="Tyrrell K.L."/>
            <person name="Citron D.M."/>
            <person name="Goldstein E.J."/>
            <person name="Daigneault M."/>
            <person name="Allen-Vercoe E."/>
            <person name="Young S.K."/>
            <person name="Zeng Q."/>
            <person name="Gargeya S."/>
            <person name="Fitzgerald M."/>
            <person name="Haas B."/>
            <person name="Abouelleil A."/>
            <person name="Alvarado L."/>
            <person name="Arachchi H.M."/>
            <person name="Berlin A."/>
            <person name="Brown A."/>
            <person name="Chapman S.B."/>
            <person name="Chen Z."/>
            <person name="Dunbar C."/>
            <person name="Freedman E."/>
            <person name="Gearin G."/>
            <person name="Gellesch M."/>
            <person name="Goldberg J."/>
            <person name="Griggs A."/>
            <person name="Gujja S."/>
            <person name="Heilman E.R."/>
            <person name="Heiman D."/>
            <person name="Howarth C."/>
            <person name="Larson L."/>
            <person name="Lui A."/>
            <person name="MacDonald P.J."/>
            <person name="Mehta T."/>
            <person name="Montmayeur A."/>
            <person name="Murphy C."/>
            <person name="Neiman D."/>
            <person name="Pearson M."/>
            <person name="Priest M."/>
            <person name="Roberts A."/>
            <person name="Saif S."/>
            <person name="Shea T."/>
            <person name="Shenoy N."/>
            <person name="Sisk P."/>
            <person name="Stolte C."/>
            <person name="Sykes S."/>
            <person name="White J."/>
            <person name="Yandava C."/>
            <person name="Wortman J."/>
            <person name="Nusbaum C."/>
            <person name="Birren B."/>
        </authorList>
    </citation>
    <scope>NUCLEOTIDE SEQUENCE [LARGE SCALE GENOMIC DNA]</scope>
    <source>
        <strain evidence="1 2">WAL-19142</strain>
    </source>
</reference>
<comment type="caution">
    <text evidence="1">The sequence shown here is derived from an EMBL/GenBank/DDBJ whole genome shotgun (WGS) entry which is preliminary data.</text>
</comment>